<gene>
    <name evidence="2" type="ORF">3S1_25</name>
    <name evidence="1" type="ORF">9F6_18</name>
</gene>
<dbReference type="EMBL" id="MF417930">
    <property type="protein sequence ID" value="ASN71661.1"/>
    <property type="molecule type" value="Genomic_DNA"/>
</dbReference>
<reference evidence="2" key="1">
    <citation type="submission" date="2017-06" db="EMBL/GenBank/DDBJ databases">
        <title>Novel phages from South African skin metaviromes.</title>
        <authorList>
            <person name="van Zyl L.J."/>
            <person name="Abrahams Y."/>
            <person name="Stander E.A."/>
            <person name="Kirby B.M."/>
            <person name="Clavaud C."/>
            <person name="Farcet C."/>
            <person name="Breton L."/>
            <person name="Trindade M.I."/>
        </authorList>
    </citation>
    <scope>NUCLEOTIDE SEQUENCE</scope>
</reference>
<sequence>MLTNEAEFVLLQLYRCYEDDLQDGKNKSEARYFEDEHSVRDNYFIGIDSEDFHLALKELSSYGYLNTPKSTMDGYPEFILEPSAIAEMQNRYTKNLNKVLKRINELKKLILF</sequence>
<accession>A0A2H4JGF0</accession>
<organism evidence="2">
    <name type="scientific">uncultured Caudovirales phage</name>
    <dbReference type="NCBI Taxonomy" id="2100421"/>
    <lineage>
        <taxon>Viruses</taxon>
        <taxon>Duplodnaviria</taxon>
        <taxon>Heunggongvirae</taxon>
        <taxon>Uroviricota</taxon>
        <taxon>Caudoviricetes</taxon>
        <taxon>Peduoviridae</taxon>
        <taxon>Maltschvirus</taxon>
        <taxon>Maltschvirus maltsch</taxon>
    </lineage>
</organism>
<name>A0A2H4JGF0_9CAUD</name>
<evidence type="ECO:0000313" key="2">
    <source>
        <dbReference type="EMBL" id="ASN71661.1"/>
    </source>
</evidence>
<evidence type="ECO:0008006" key="3">
    <source>
        <dbReference type="Google" id="ProtNLM"/>
    </source>
</evidence>
<proteinExistence type="predicted"/>
<protein>
    <recommendedName>
        <fullName evidence="3">Phage protein</fullName>
    </recommendedName>
</protein>
<evidence type="ECO:0000313" key="1">
    <source>
        <dbReference type="EMBL" id="ASN69837.1"/>
    </source>
</evidence>
<dbReference type="EMBL" id="MF417897">
    <property type="protein sequence ID" value="ASN69837.1"/>
    <property type="molecule type" value="Genomic_DNA"/>
</dbReference>